<evidence type="ECO:0000256" key="3">
    <source>
        <dbReference type="ARBA" id="ARBA00022448"/>
    </source>
</evidence>
<dbReference type="CDD" id="cd03257">
    <property type="entry name" value="ABC_NikE_OppD_transporters"/>
    <property type="match status" value="2"/>
</dbReference>
<keyword evidence="5" id="KW-0997">Cell inner membrane</keyword>
<dbReference type="FunFam" id="3.40.50.300:FF:000016">
    <property type="entry name" value="Oligopeptide ABC transporter ATP-binding component"/>
    <property type="match status" value="1"/>
</dbReference>
<evidence type="ECO:0000313" key="19">
    <source>
        <dbReference type="Proteomes" id="UP000500791"/>
    </source>
</evidence>
<keyword evidence="8" id="KW-0378">Hydrolase</keyword>
<keyword evidence="10" id="KW-1278">Translocase</keyword>
<dbReference type="PROSITE" id="PS50893">
    <property type="entry name" value="ABC_TRANSPORTER_2"/>
    <property type="match status" value="2"/>
</dbReference>
<keyword evidence="3" id="KW-0813">Transport</keyword>
<dbReference type="EC" id="7.4.2.10" evidence="14"/>
<evidence type="ECO:0000256" key="11">
    <source>
        <dbReference type="ARBA" id="ARBA00023136"/>
    </source>
</evidence>
<comment type="similarity">
    <text evidence="13">Belongs to the ABC transporter superfamily. Glutathione importer (TC 3.A.1.5.11) family.</text>
</comment>
<feature type="domain" description="ABC transporter" evidence="17">
    <location>
        <begin position="16"/>
        <end position="265"/>
    </location>
</feature>
<sequence>MSETATGPGAARLPLLTIDELTVALPPDGDRAEAVSRISFDIAPGETLCLVGESGSGKSVAGQAIMGMLPHALPVTGGTIRFDGAQLPPQRHRDFRTIRSARIAMIFQDAGASLNPVRTIGSQLAEVLAVHGVPRSRRRARVLEVLHDVALPEPERIARSYPHQLSGGQAQRAVIAAALLLHPGLLIADEPTTALDVTTQAEILTLIARLQREHNLAVLFVTHDFGVVAQIADRVAVMQQGVLVESGQAGDVLRNPQHPYTRKLIAAVSPAPRILEHDEETPILQARAVNLVYRSGFLGNRKALHAVKDVTLDIARGRTVAVVGESGSGKSSLARCLLRLEDIDSGSIRFKEEEIADLTGAPLRRLRRSIQVVLQDPFSALNPRQTVLSAVAEGPIIHGTPPAQARAKAAELLDLVGLSAQAGGRYPQEFSGGQRQRICIARALALEPELLIADEAVSALDVSIQAQILDLFADLQSRFGFAILFITHDLAVARAIADDILVMRAGEIVEHGPASRVFAAPQHPYTQALLAAAPGLDLFQKGSAA</sequence>
<evidence type="ECO:0000313" key="18">
    <source>
        <dbReference type="EMBL" id="QIK39781.1"/>
    </source>
</evidence>
<dbReference type="PROSITE" id="PS00211">
    <property type="entry name" value="ABC_TRANSPORTER_1"/>
    <property type="match status" value="2"/>
</dbReference>
<protein>
    <recommendedName>
        <fullName evidence="15">Glutathione import ATP-binding protein GsiA</fullName>
        <ecNumber evidence="14">7.4.2.10</ecNumber>
    </recommendedName>
</protein>
<evidence type="ECO:0000256" key="12">
    <source>
        <dbReference type="ARBA" id="ARBA00037530"/>
    </source>
</evidence>
<evidence type="ECO:0000256" key="14">
    <source>
        <dbReference type="ARBA" id="ARBA00039050"/>
    </source>
</evidence>
<dbReference type="GO" id="GO:0016887">
    <property type="term" value="F:ATP hydrolysis activity"/>
    <property type="evidence" value="ECO:0007669"/>
    <property type="project" value="InterPro"/>
</dbReference>
<dbReference type="Gene3D" id="3.40.50.300">
    <property type="entry name" value="P-loop containing nucleotide triphosphate hydrolases"/>
    <property type="match status" value="2"/>
</dbReference>
<comment type="function">
    <text evidence="12">Part of the ABC transporter complex GsiABCD involved in glutathione import. Responsible for energy coupling to the transport system.</text>
</comment>
<reference evidence="18 19" key="1">
    <citation type="submission" date="2020-03" db="EMBL/GenBank/DDBJ databases">
        <title>Complete genome sequence of Monaibacterium sp. ALG8 with diverse plasmids.</title>
        <authorList>
            <person name="Sun C."/>
        </authorList>
    </citation>
    <scope>NUCLEOTIDE SEQUENCE [LARGE SCALE GENOMIC DNA]</scope>
    <source>
        <strain evidence="18 19">ALG8</strain>
    </source>
</reference>
<evidence type="ECO:0000259" key="17">
    <source>
        <dbReference type="PROSITE" id="PS50893"/>
    </source>
</evidence>
<keyword evidence="11" id="KW-0472">Membrane</keyword>
<dbReference type="AlphaFoldDB" id="A0A6G7VID1"/>
<comment type="subcellular location">
    <subcellularLocation>
        <location evidence="1">Cell inner membrane</location>
        <topology evidence="1">Peripheral membrane protein</topology>
    </subcellularLocation>
</comment>
<keyword evidence="9 18" id="KW-0067">ATP-binding</keyword>
<evidence type="ECO:0000256" key="15">
    <source>
        <dbReference type="ARBA" id="ARBA00041187"/>
    </source>
</evidence>
<dbReference type="Proteomes" id="UP000500791">
    <property type="component" value="Chromosome"/>
</dbReference>
<dbReference type="KEGG" id="mon:G8E03_02770"/>
<keyword evidence="7" id="KW-0547">Nucleotide-binding</keyword>
<dbReference type="InterPro" id="IPR050319">
    <property type="entry name" value="ABC_transp_ATP-bind"/>
</dbReference>
<evidence type="ECO:0000256" key="6">
    <source>
        <dbReference type="ARBA" id="ARBA00022737"/>
    </source>
</evidence>
<dbReference type="PANTHER" id="PTHR43776">
    <property type="entry name" value="TRANSPORT ATP-BINDING PROTEIN"/>
    <property type="match status" value="1"/>
</dbReference>
<dbReference type="GO" id="GO:0055085">
    <property type="term" value="P:transmembrane transport"/>
    <property type="evidence" value="ECO:0007669"/>
    <property type="project" value="UniProtKB-ARBA"/>
</dbReference>
<organism evidence="18 19">
    <name type="scientific">Pontivivens nitratireducens</name>
    <dbReference type="NCBI Taxonomy" id="2758038"/>
    <lineage>
        <taxon>Bacteria</taxon>
        <taxon>Pseudomonadati</taxon>
        <taxon>Pseudomonadota</taxon>
        <taxon>Alphaproteobacteria</taxon>
        <taxon>Rhodobacterales</taxon>
        <taxon>Paracoccaceae</taxon>
        <taxon>Pontivivens</taxon>
    </lineage>
</organism>
<evidence type="ECO:0000256" key="1">
    <source>
        <dbReference type="ARBA" id="ARBA00004417"/>
    </source>
</evidence>
<dbReference type="InterPro" id="IPR027417">
    <property type="entry name" value="P-loop_NTPase"/>
</dbReference>
<dbReference type="InterPro" id="IPR017871">
    <property type="entry name" value="ABC_transporter-like_CS"/>
</dbReference>
<dbReference type="Pfam" id="PF00005">
    <property type="entry name" value="ABC_tran"/>
    <property type="match status" value="2"/>
</dbReference>
<evidence type="ECO:0000256" key="9">
    <source>
        <dbReference type="ARBA" id="ARBA00022840"/>
    </source>
</evidence>
<dbReference type="GO" id="GO:0015833">
    <property type="term" value="P:peptide transport"/>
    <property type="evidence" value="ECO:0007669"/>
    <property type="project" value="InterPro"/>
</dbReference>
<keyword evidence="4" id="KW-1003">Cell membrane</keyword>
<dbReference type="RefSeq" id="WP_166188432.1">
    <property type="nucleotide sequence ID" value="NZ_CP049811.1"/>
</dbReference>
<evidence type="ECO:0000256" key="4">
    <source>
        <dbReference type="ARBA" id="ARBA00022475"/>
    </source>
</evidence>
<evidence type="ECO:0000256" key="8">
    <source>
        <dbReference type="ARBA" id="ARBA00022801"/>
    </source>
</evidence>
<proteinExistence type="inferred from homology"/>
<dbReference type="GO" id="GO:0005886">
    <property type="term" value="C:plasma membrane"/>
    <property type="evidence" value="ECO:0007669"/>
    <property type="project" value="UniProtKB-SubCell"/>
</dbReference>
<comment type="subunit">
    <text evidence="2">The complex is composed of two ATP-binding proteins (GsiA), two transmembrane proteins (GsiC and GsiD) and a solute-binding protein (GsiB).</text>
</comment>
<evidence type="ECO:0000256" key="13">
    <source>
        <dbReference type="ARBA" id="ARBA00038416"/>
    </source>
</evidence>
<feature type="domain" description="ABC transporter" evidence="17">
    <location>
        <begin position="286"/>
        <end position="530"/>
    </location>
</feature>
<dbReference type="NCBIfam" id="NF008453">
    <property type="entry name" value="PRK11308.1"/>
    <property type="match status" value="2"/>
</dbReference>
<evidence type="ECO:0000256" key="2">
    <source>
        <dbReference type="ARBA" id="ARBA00011469"/>
    </source>
</evidence>
<keyword evidence="6" id="KW-0677">Repeat</keyword>
<gene>
    <name evidence="18" type="ORF">G8E03_02770</name>
</gene>
<evidence type="ECO:0000256" key="5">
    <source>
        <dbReference type="ARBA" id="ARBA00022519"/>
    </source>
</evidence>
<dbReference type="InterPro" id="IPR003439">
    <property type="entry name" value="ABC_transporter-like_ATP-bd"/>
</dbReference>
<dbReference type="EMBL" id="CP049811">
    <property type="protein sequence ID" value="QIK39781.1"/>
    <property type="molecule type" value="Genomic_DNA"/>
</dbReference>
<dbReference type="InterPro" id="IPR013563">
    <property type="entry name" value="Oligopep_ABC_C"/>
</dbReference>
<dbReference type="SMART" id="SM00382">
    <property type="entry name" value="AAA"/>
    <property type="match status" value="2"/>
</dbReference>
<dbReference type="NCBIfam" id="NF007739">
    <property type="entry name" value="PRK10419.1"/>
    <property type="match status" value="2"/>
</dbReference>
<comment type="catalytic activity">
    <reaction evidence="16">
        <text>glutathione(out) + ATP + H2O = glutathione(in) + ADP + phosphate + H(+)</text>
        <dbReference type="Rhea" id="RHEA:29791"/>
        <dbReference type="ChEBI" id="CHEBI:15377"/>
        <dbReference type="ChEBI" id="CHEBI:15378"/>
        <dbReference type="ChEBI" id="CHEBI:30616"/>
        <dbReference type="ChEBI" id="CHEBI:43474"/>
        <dbReference type="ChEBI" id="CHEBI:57925"/>
        <dbReference type="ChEBI" id="CHEBI:456216"/>
        <dbReference type="EC" id="7.4.2.10"/>
    </reaction>
</comment>
<accession>A0A6G7VID1</accession>
<dbReference type="Pfam" id="PF08352">
    <property type="entry name" value="oligo_HPY"/>
    <property type="match status" value="2"/>
</dbReference>
<dbReference type="PANTHER" id="PTHR43776:SF15">
    <property type="entry name" value="GLUTATHIONE IMPORT ATP-BINDING PROTEIN GSIA"/>
    <property type="match status" value="1"/>
</dbReference>
<dbReference type="SUPFAM" id="SSF52540">
    <property type="entry name" value="P-loop containing nucleoside triphosphate hydrolases"/>
    <property type="match status" value="2"/>
</dbReference>
<dbReference type="GO" id="GO:0005524">
    <property type="term" value="F:ATP binding"/>
    <property type="evidence" value="ECO:0007669"/>
    <property type="project" value="UniProtKB-KW"/>
</dbReference>
<dbReference type="InterPro" id="IPR003593">
    <property type="entry name" value="AAA+_ATPase"/>
</dbReference>
<evidence type="ECO:0000256" key="10">
    <source>
        <dbReference type="ARBA" id="ARBA00022967"/>
    </source>
</evidence>
<evidence type="ECO:0000256" key="7">
    <source>
        <dbReference type="ARBA" id="ARBA00022741"/>
    </source>
</evidence>
<keyword evidence="19" id="KW-1185">Reference proteome</keyword>
<name>A0A6G7VID1_9RHOB</name>
<evidence type="ECO:0000256" key="16">
    <source>
        <dbReference type="ARBA" id="ARBA00047640"/>
    </source>
</evidence>